<keyword evidence="4" id="KW-1185">Reference proteome</keyword>
<dbReference type="EMBL" id="HE804045">
    <property type="protein sequence ID" value="CCH32903.1"/>
    <property type="molecule type" value="Genomic_DNA"/>
</dbReference>
<evidence type="ECO:0000313" key="4">
    <source>
        <dbReference type="Proteomes" id="UP000006281"/>
    </source>
</evidence>
<dbReference type="KEGG" id="sesp:BN6_56440"/>
<dbReference type="STRING" id="1179773.BN6_56440"/>
<evidence type="ECO:0000313" key="3">
    <source>
        <dbReference type="EMBL" id="CCH32903.1"/>
    </source>
</evidence>
<keyword evidence="2" id="KW-0472">Membrane</keyword>
<dbReference type="AlphaFoldDB" id="K0K896"/>
<protein>
    <submittedName>
        <fullName evidence="3">Uncharacterized protein</fullName>
    </submittedName>
</protein>
<evidence type="ECO:0000256" key="2">
    <source>
        <dbReference type="SAM" id="Phobius"/>
    </source>
</evidence>
<feature type="transmembrane region" description="Helical" evidence="2">
    <location>
        <begin position="40"/>
        <end position="66"/>
    </location>
</feature>
<proteinExistence type="predicted"/>
<dbReference type="HOGENOM" id="CLU_117498_0_0_11"/>
<feature type="transmembrane region" description="Helical" evidence="2">
    <location>
        <begin position="114"/>
        <end position="134"/>
    </location>
</feature>
<name>K0K896_SACES</name>
<keyword evidence="2" id="KW-0812">Transmembrane</keyword>
<dbReference type="Pfam" id="PF19545">
    <property type="entry name" value="DUF6069"/>
    <property type="match status" value="1"/>
</dbReference>
<dbReference type="Proteomes" id="UP000006281">
    <property type="component" value="Chromosome"/>
</dbReference>
<keyword evidence="2" id="KW-1133">Transmembrane helix</keyword>
<feature type="region of interest" description="Disordered" evidence="1">
    <location>
        <begin position="1"/>
        <end position="32"/>
    </location>
</feature>
<dbReference type="InterPro" id="IPR045713">
    <property type="entry name" value="DUF6069"/>
</dbReference>
<accession>K0K896</accession>
<feature type="compositionally biased region" description="Basic and acidic residues" evidence="1">
    <location>
        <begin position="1"/>
        <end position="20"/>
    </location>
</feature>
<dbReference type="RefSeq" id="WP_015103015.1">
    <property type="nucleotide sequence ID" value="NC_019673.1"/>
</dbReference>
<organism evidence="3 4">
    <name type="scientific">Saccharothrix espanaensis (strain ATCC 51144 / DSM 44229 / JCM 9112 / NBRC 15066 / NRRL 15764)</name>
    <dbReference type="NCBI Taxonomy" id="1179773"/>
    <lineage>
        <taxon>Bacteria</taxon>
        <taxon>Bacillati</taxon>
        <taxon>Actinomycetota</taxon>
        <taxon>Actinomycetes</taxon>
        <taxon>Pseudonocardiales</taxon>
        <taxon>Pseudonocardiaceae</taxon>
        <taxon>Saccharothrix</taxon>
    </lineage>
</organism>
<feature type="transmembrane region" description="Helical" evidence="2">
    <location>
        <begin position="86"/>
        <end position="107"/>
    </location>
</feature>
<gene>
    <name evidence="3" type="ordered locus">BN6_56440</name>
</gene>
<sequence length="169" mass="17350">MAQRPDARGVHHVDPTKQFELESPAQDEEETPARAYSPGLLWAGGAATAFVAGLVAVVGILTARGLLDIAVLAPQGHGAWGGADAVAYTLAAAGSAFAATGLLQLMLTTTPDAVHFFTWIILLLTAITAVLPLGLEADTGSRVATATLNTLIGIAIAVSLGDVARRSRR</sequence>
<feature type="transmembrane region" description="Helical" evidence="2">
    <location>
        <begin position="146"/>
        <end position="164"/>
    </location>
</feature>
<dbReference type="PATRIC" id="fig|1179773.3.peg.5684"/>
<dbReference type="eggNOG" id="ENOG5032RVX">
    <property type="taxonomic scope" value="Bacteria"/>
</dbReference>
<reference evidence="3 4" key="1">
    <citation type="journal article" date="2012" name="BMC Genomics">
        <title>Complete genome sequence of Saccharothrix espanaensis DSM 44229T and comparison to the other completely sequenced Pseudonocardiaceae.</title>
        <authorList>
            <person name="Strobel T."/>
            <person name="Al-Dilaimi A."/>
            <person name="Blom J."/>
            <person name="Gessner A."/>
            <person name="Kalinowski J."/>
            <person name="Luzhetska M."/>
            <person name="Puhler A."/>
            <person name="Szczepanowski R."/>
            <person name="Bechthold A."/>
            <person name="Ruckert C."/>
        </authorList>
    </citation>
    <scope>NUCLEOTIDE SEQUENCE [LARGE SCALE GENOMIC DNA]</scope>
    <source>
        <strain evidence="4">ATCC 51144 / DSM 44229 / JCM 9112 / NBRC 15066 / NRRL 15764</strain>
    </source>
</reference>
<evidence type="ECO:0000256" key="1">
    <source>
        <dbReference type="SAM" id="MobiDB-lite"/>
    </source>
</evidence>